<dbReference type="SUPFAM" id="SSF56112">
    <property type="entry name" value="Protein kinase-like (PK-like)"/>
    <property type="match status" value="1"/>
</dbReference>
<dbReference type="AlphaFoldDB" id="A0AAW1CER2"/>
<dbReference type="InterPro" id="IPR015897">
    <property type="entry name" value="CHK_kinase-like"/>
</dbReference>
<organism evidence="2 3">
    <name type="scientific">Rhynocoris fuscipes</name>
    <dbReference type="NCBI Taxonomy" id="488301"/>
    <lineage>
        <taxon>Eukaryota</taxon>
        <taxon>Metazoa</taxon>
        <taxon>Ecdysozoa</taxon>
        <taxon>Arthropoda</taxon>
        <taxon>Hexapoda</taxon>
        <taxon>Insecta</taxon>
        <taxon>Pterygota</taxon>
        <taxon>Neoptera</taxon>
        <taxon>Paraneoptera</taxon>
        <taxon>Hemiptera</taxon>
        <taxon>Heteroptera</taxon>
        <taxon>Panheteroptera</taxon>
        <taxon>Cimicomorpha</taxon>
        <taxon>Reduviidae</taxon>
        <taxon>Harpactorinae</taxon>
        <taxon>Harpactorini</taxon>
        <taxon>Rhynocoris</taxon>
    </lineage>
</organism>
<proteinExistence type="predicted"/>
<evidence type="ECO:0000259" key="1">
    <source>
        <dbReference type="SMART" id="SM00587"/>
    </source>
</evidence>
<dbReference type="EMBL" id="JAPXFL010000086">
    <property type="protein sequence ID" value="KAK9496387.1"/>
    <property type="molecule type" value="Genomic_DNA"/>
</dbReference>
<accession>A0AAW1CER2</accession>
<keyword evidence="3" id="KW-1185">Reference proteome</keyword>
<comment type="caution">
    <text evidence="2">The sequence shown here is derived from an EMBL/GenBank/DDBJ whole genome shotgun (WGS) entry which is preliminary data.</text>
</comment>
<protein>
    <recommendedName>
        <fullName evidence="1">CHK kinase-like domain-containing protein</fullName>
    </recommendedName>
</protein>
<reference evidence="2 3" key="1">
    <citation type="submission" date="2022-12" db="EMBL/GenBank/DDBJ databases">
        <title>Chromosome-level genome assembly of true bugs.</title>
        <authorList>
            <person name="Ma L."/>
            <person name="Li H."/>
        </authorList>
    </citation>
    <scope>NUCLEOTIDE SEQUENCE [LARGE SCALE GENOMIC DNA]</scope>
    <source>
        <strain evidence="2">Lab_2022b</strain>
    </source>
</reference>
<dbReference type="Pfam" id="PF02958">
    <property type="entry name" value="EcKL"/>
    <property type="match status" value="1"/>
</dbReference>
<dbReference type="InterPro" id="IPR004119">
    <property type="entry name" value="EcKL"/>
</dbReference>
<dbReference type="SMART" id="SM00587">
    <property type="entry name" value="CHK"/>
    <property type="match status" value="1"/>
</dbReference>
<dbReference type="PANTHER" id="PTHR11012:SF47">
    <property type="entry name" value="GH22833P"/>
    <property type="match status" value="1"/>
</dbReference>
<dbReference type="InterPro" id="IPR011009">
    <property type="entry name" value="Kinase-like_dom_sf"/>
</dbReference>
<evidence type="ECO:0000313" key="2">
    <source>
        <dbReference type="EMBL" id="KAK9496387.1"/>
    </source>
</evidence>
<sequence length="234" mass="26525">MKHTDRDTFDKVRSHIQELVFVPEAAPVFGASMENSLKMAVMSLEAYRGAGSVAIEEAVHKMSVLKGSVFTRMFNLVTPKEPLAVICHGDFWINNMLFRYKDDVPEEVMFVDLQVARYASPSTDILHFLSTSIEPEVATNYHEELIAAYHESLCETLTRLAPTAPSVTLKQITDEMEDHALYGLLMGFLLLPAVTAEEKMVNREFLESAVDTLSPKYYQRLCDLVLDFYDRGYI</sequence>
<dbReference type="PANTHER" id="PTHR11012">
    <property type="entry name" value="PROTEIN KINASE-LIKE DOMAIN-CONTAINING"/>
    <property type="match status" value="1"/>
</dbReference>
<dbReference type="Gene3D" id="3.90.1200.10">
    <property type="match status" value="1"/>
</dbReference>
<dbReference type="Proteomes" id="UP001461498">
    <property type="component" value="Unassembled WGS sequence"/>
</dbReference>
<name>A0AAW1CER2_9HEMI</name>
<gene>
    <name evidence="2" type="ORF">O3M35_013319</name>
</gene>
<feature type="domain" description="CHK kinase-like" evidence="1">
    <location>
        <begin position="1"/>
        <end position="159"/>
    </location>
</feature>
<evidence type="ECO:0000313" key="3">
    <source>
        <dbReference type="Proteomes" id="UP001461498"/>
    </source>
</evidence>